<dbReference type="InterPro" id="IPR006571">
    <property type="entry name" value="TLDc_dom"/>
</dbReference>
<evidence type="ECO:0000313" key="4">
    <source>
        <dbReference type="EMBL" id="PKK76726.1"/>
    </source>
</evidence>
<feature type="domain" description="BTB" evidence="2">
    <location>
        <begin position="23"/>
        <end position="96"/>
    </location>
</feature>
<accession>A0A2N1NS67</accession>
<dbReference type="SUPFAM" id="SSF54695">
    <property type="entry name" value="POZ domain"/>
    <property type="match status" value="1"/>
</dbReference>
<dbReference type="VEuPathDB" id="FungiDB:RhiirFUN_025666"/>
<feature type="region of interest" description="Disordered" evidence="1">
    <location>
        <begin position="307"/>
        <end position="368"/>
    </location>
</feature>
<evidence type="ECO:0000259" key="3">
    <source>
        <dbReference type="PROSITE" id="PS51886"/>
    </source>
</evidence>
<dbReference type="PROSITE" id="PS50097">
    <property type="entry name" value="BTB"/>
    <property type="match status" value="1"/>
</dbReference>
<feature type="domain" description="TLDc" evidence="3">
    <location>
        <begin position="392"/>
        <end position="457"/>
    </location>
</feature>
<name>A0A2N1NS67_9GLOM</name>
<dbReference type="SMART" id="SM00225">
    <property type="entry name" value="BTB"/>
    <property type="match status" value="1"/>
</dbReference>
<dbReference type="Proteomes" id="UP000233469">
    <property type="component" value="Unassembled WGS sequence"/>
</dbReference>
<dbReference type="PROSITE" id="PS51886">
    <property type="entry name" value="TLDC"/>
    <property type="match status" value="1"/>
</dbReference>
<reference evidence="4 5" key="2">
    <citation type="submission" date="2017-10" db="EMBL/GenBank/DDBJ databases">
        <title>Extensive intraspecific genome diversity in a model arbuscular mycorrhizal fungus.</title>
        <authorList>
            <person name="Chen E.C.H."/>
            <person name="Morin E."/>
            <person name="Baudet D."/>
            <person name="Noel J."/>
            <person name="Ndikumana S."/>
            <person name="Charron P."/>
            <person name="St-Onge C."/>
            <person name="Giorgi J."/>
            <person name="Grigoriev I.V."/>
            <person name="Roux C."/>
            <person name="Martin F.M."/>
            <person name="Corradi N."/>
        </authorList>
    </citation>
    <scope>NUCLEOTIDE SEQUENCE [LARGE SCALE GENOMIC DNA]</scope>
    <source>
        <strain evidence="4 5">C2</strain>
    </source>
</reference>
<dbReference type="AlphaFoldDB" id="A0A2N1NS67"/>
<dbReference type="Pfam" id="PF00651">
    <property type="entry name" value="BTB"/>
    <property type="match status" value="1"/>
</dbReference>
<dbReference type="CDD" id="cd18186">
    <property type="entry name" value="BTB_POZ_ZBTB_KLHL-like"/>
    <property type="match status" value="1"/>
</dbReference>
<sequence length="457" mass="52454">MSTQFLPYLSRDLTKLIENKKNYDFIINVDDENNKKEFCVHSIILEARSSYFRNSLLNGFTKKENNIYILDLPDISVNVFNIVIRYIYGGTIDLDRKEALDILNLLVVCENFKLKELYDYIQDYLIKHHQDWIFQNFVLTQQVSFTYSEFTKLQDYWTAIVVEQPEILFNATDFTSVDKDALLSLYKNGDICVKESELWDHIICWGKAQNTKLLGEISDWTTNEFNILKRIIEDFIPHIWFYEISSEDFCYKIMPYCGVLSNELYQDLSKYHLVPNWQPIFNNLTPRKKDLSASNSPIITNVVKKPNIINLSNPPPPNSPKSPNTFNSSITSNTLNSPNSPNTLNSPSSPNSPSSNSPSSPNSYSSQSSNKFSNSFNVYSVNHLSNSPIESKLINSEQAALISSWIQGNNDTEISNKWKVYGFKLLIRGSRDGFTSASFHKMCDNKGPTITIIKFLV</sequence>
<dbReference type="VEuPathDB" id="FungiDB:FUN_022371"/>
<evidence type="ECO:0000256" key="1">
    <source>
        <dbReference type="SAM" id="MobiDB-lite"/>
    </source>
</evidence>
<reference evidence="4 5" key="1">
    <citation type="submission" date="2016-04" db="EMBL/GenBank/DDBJ databases">
        <title>Genome analyses suggest a sexual origin of heterokaryosis in a supposedly ancient asexual fungus.</title>
        <authorList>
            <person name="Ropars J."/>
            <person name="Sedzielewska K."/>
            <person name="Noel J."/>
            <person name="Charron P."/>
            <person name="Farinelli L."/>
            <person name="Marton T."/>
            <person name="Kruger M."/>
            <person name="Pelin A."/>
            <person name="Brachmann A."/>
            <person name="Corradi N."/>
        </authorList>
    </citation>
    <scope>NUCLEOTIDE SEQUENCE [LARGE SCALE GENOMIC DNA]</scope>
    <source>
        <strain evidence="4 5">C2</strain>
    </source>
</reference>
<dbReference type="EMBL" id="LLXL01000168">
    <property type="protein sequence ID" value="PKK76726.1"/>
    <property type="molecule type" value="Genomic_DNA"/>
</dbReference>
<evidence type="ECO:0000313" key="5">
    <source>
        <dbReference type="Proteomes" id="UP000233469"/>
    </source>
</evidence>
<comment type="caution">
    <text evidence="4">The sequence shown here is derived from an EMBL/GenBank/DDBJ whole genome shotgun (WGS) entry which is preliminary data.</text>
</comment>
<evidence type="ECO:0000259" key="2">
    <source>
        <dbReference type="PROSITE" id="PS50097"/>
    </source>
</evidence>
<dbReference type="InterPro" id="IPR051481">
    <property type="entry name" value="BTB-POZ/Galectin-3-binding"/>
</dbReference>
<proteinExistence type="predicted"/>
<dbReference type="PANTHER" id="PTHR24410:SF23">
    <property type="entry name" value="BTB DOMAIN-CONTAINING PROTEIN-RELATED"/>
    <property type="match status" value="1"/>
</dbReference>
<dbReference type="InterPro" id="IPR000210">
    <property type="entry name" value="BTB/POZ_dom"/>
</dbReference>
<organism evidence="4 5">
    <name type="scientific">Rhizophagus irregularis</name>
    <dbReference type="NCBI Taxonomy" id="588596"/>
    <lineage>
        <taxon>Eukaryota</taxon>
        <taxon>Fungi</taxon>
        <taxon>Fungi incertae sedis</taxon>
        <taxon>Mucoromycota</taxon>
        <taxon>Glomeromycotina</taxon>
        <taxon>Glomeromycetes</taxon>
        <taxon>Glomerales</taxon>
        <taxon>Glomeraceae</taxon>
        <taxon>Rhizophagus</taxon>
    </lineage>
</organism>
<dbReference type="VEuPathDB" id="FungiDB:RhiirA1_532642"/>
<feature type="compositionally biased region" description="Low complexity" evidence="1">
    <location>
        <begin position="321"/>
        <end position="368"/>
    </location>
</feature>
<gene>
    <name evidence="4" type="ORF">RhiirC2_862418</name>
</gene>
<dbReference type="Gene3D" id="3.30.710.10">
    <property type="entry name" value="Potassium Channel Kv1.1, Chain A"/>
    <property type="match status" value="1"/>
</dbReference>
<evidence type="ECO:0008006" key="6">
    <source>
        <dbReference type="Google" id="ProtNLM"/>
    </source>
</evidence>
<dbReference type="InterPro" id="IPR011333">
    <property type="entry name" value="SKP1/BTB/POZ_sf"/>
</dbReference>
<protein>
    <recommendedName>
        <fullName evidence="6">BTB domain-containing protein</fullName>
    </recommendedName>
</protein>
<dbReference type="PANTHER" id="PTHR24410">
    <property type="entry name" value="HL07962P-RELATED"/>
    <property type="match status" value="1"/>
</dbReference>